<keyword evidence="2" id="KW-0732">Signal</keyword>
<feature type="compositionally biased region" description="Low complexity" evidence="1">
    <location>
        <begin position="82"/>
        <end position="112"/>
    </location>
</feature>
<feature type="region of interest" description="Disordered" evidence="1">
    <location>
        <begin position="75"/>
        <end position="112"/>
    </location>
</feature>
<sequence length="112" mass="11362">MAYNSYFSLLLVFSILLAITQVTVVGRDVPGTPMINDKKHPEWFIEPDGSVLIPGIGRVMVPSLGGASSYTPYMGGSGGTGSSLPGGDDTFAPPIDIPNPAAGGGIPASASP</sequence>
<gene>
    <name evidence="3" type="ORF">HHK36_031810</name>
</gene>
<dbReference type="PANTHER" id="PTHR36733:SF1">
    <property type="entry name" value="CELL WALL PROTEIN-RELATED"/>
    <property type="match status" value="1"/>
</dbReference>
<name>A0A834Y8F6_TETSI</name>
<feature type="chain" id="PRO_5033033208" description="Cell wall protein" evidence="2">
    <location>
        <begin position="27"/>
        <end position="112"/>
    </location>
</feature>
<proteinExistence type="predicted"/>
<reference evidence="3 4" key="1">
    <citation type="submission" date="2020-04" db="EMBL/GenBank/DDBJ databases">
        <title>Plant Genome Project.</title>
        <authorList>
            <person name="Zhang R.-G."/>
        </authorList>
    </citation>
    <scope>NUCLEOTIDE SEQUENCE [LARGE SCALE GENOMIC DNA]</scope>
    <source>
        <strain evidence="3">YNK0</strain>
        <tissue evidence="3">Leaf</tissue>
    </source>
</reference>
<dbReference type="InterPro" id="IPR034565">
    <property type="entry name" value="Put_cell_wall"/>
</dbReference>
<feature type="signal peptide" evidence="2">
    <location>
        <begin position="1"/>
        <end position="26"/>
    </location>
</feature>
<dbReference type="EMBL" id="JABCRI010000246">
    <property type="protein sequence ID" value="KAF8370178.1"/>
    <property type="molecule type" value="Genomic_DNA"/>
</dbReference>
<accession>A0A834Y8F6</accession>
<dbReference type="OMA" id="KQPEWFI"/>
<comment type="caution">
    <text evidence="3">The sequence shown here is derived from an EMBL/GenBank/DDBJ whole genome shotgun (WGS) entry which is preliminary data.</text>
</comment>
<organism evidence="3 4">
    <name type="scientific">Tetracentron sinense</name>
    <name type="common">Spur-leaf</name>
    <dbReference type="NCBI Taxonomy" id="13715"/>
    <lineage>
        <taxon>Eukaryota</taxon>
        <taxon>Viridiplantae</taxon>
        <taxon>Streptophyta</taxon>
        <taxon>Embryophyta</taxon>
        <taxon>Tracheophyta</taxon>
        <taxon>Spermatophyta</taxon>
        <taxon>Magnoliopsida</taxon>
        <taxon>Trochodendrales</taxon>
        <taxon>Trochodendraceae</taxon>
        <taxon>Tetracentron</taxon>
    </lineage>
</organism>
<dbReference type="AlphaFoldDB" id="A0A834Y8F6"/>
<protein>
    <recommendedName>
        <fullName evidence="5">Cell wall protein</fullName>
    </recommendedName>
</protein>
<evidence type="ECO:0008006" key="5">
    <source>
        <dbReference type="Google" id="ProtNLM"/>
    </source>
</evidence>
<keyword evidence="4" id="KW-1185">Reference proteome</keyword>
<dbReference type="Proteomes" id="UP000655225">
    <property type="component" value="Unassembled WGS sequence"/>
</dbReference>
<dbReference type="PANTHER" id="PTHR36733">
    <property type="entry name" value="CELL WALL PROTEIN-RELATED"/>
    <property type="match status" value="1"/>
</dbReference>
<evidence type="ECO:0000256" key="2">
    <source>
        <dbReference type="SAM" id="SignalP"/>
    </source>
</evidence>
<evidence type="ECO:0000313" key="3">
    <source>
        <dbReference type="EMBL" id="KAF8370178.1"/>
    </source>
</evidence>
<dbReference type="OrthoDB" id="1931827at2759"/>
<evidence type="ECO:0000313" key="4">
    <source>
        <dbReference type="Proteomes" id="UP000655225"/>
    </source>
</evidence>
<evidence type="ECO:0000256" key="1">
    <source>
        <dbReference type="SAM" id="MobiDB-lite"/>
    </source>
</evidence>